<protein>
    <submittedName>
        <fullName evidence="3">DDE transposase</fullName>
    </submittedName>
</protein>
<feature type="domain" description="ISXO2-like transposase" evidence="2">
    <location>
        <begin position="1"/>
        <end position="154"/>
    </location>
</feature>
<dbReference type="AlphaFoldDB" id="A0A2Z3H6U9"/>
<proteinExistence type="predicted"/>
<name>A0A2Z3H6U9_9BACT</name>
<feature type="region of interest" description="Disordered" evidence="1">
    <location>
        <begin position="1"/>
        <end position="47"/>
    </location>
</feature>
<evidence type="ECO:0000313" key="3">
    <source>
        <dbReference type="EMBL" id="AWM41498.1"/>
    </source>
</evidence>
<evidence type="ECO:0000313" key="4">
    <source>
        <dbReference type="Proteomes" id="UP000245802"/>
    </source>
</evidence>
<evidence type="ECO:0000256" key="1">
    <source>
        <dbReference type="SAM" id="MobiDB-lite"/>
    </source>
</evidence>
<sequence length="154" mass="16979">MFQNAGEKGRRHADPADPPRARANKRRGHGTFDNDRPPVVGAVGRDSGPVRRRVVGYTDRATLEGFVTGATVAGATVNTDEWKGYGGLSKVGRTHATVCHSPANREWARDDDGDGVREVHTNTMEGTWTGLRNFLRPFRGVSKWFLSQYVAMLK</sequence>
<keyword evidence="4" id="KW-1185">Reference proteome</keyword>
<dbReference type="EMBL" id="CP025958">
    <property type="protein sequence ID" value="AWM41498.1"/>
    <property type="molecule type" value="Genomic_DNA"/>
</dbReference>
<reference evidence="3 4" key="1">
    <citation type="submission" date="2018-01" db="EMBL/GenBank/DDBJ databases">
        <title>G. obscuriglobus.</title>
        <authorList>
            <person name="Franke J."/>
            <person name="Blomberg W."/>
            <person name="Selmecki A."/>
        </authorList>
    </citation>
    <scope>NUCLEOTIDE SEQUENCE [LARGE SCALE GENOMIC DNA]</scope>
    <source>
        <strain evidence="3 4">DSM 5831</strain>
    </source>
</reference>
<dbReference type="InterPro" id="IPR024445">
    <property type="entry name" value="Tnp_ISXO2-like"/>
</dbReference>
<accession>A0A2Z3H6U9</accession>
<gene>
    <name evidence="3" type="ORF">C1280_33860</name>
</gene>
<dbReference type="KEGG" id="gog:C1280_33860"/>
<dbReference type="SMART" id="SM01126">
    <property type="entry name" value="DDE_Tnp_IS1595"/>
    <property type="match status" value="1"/>
</dbReference>
<dbReference type="Proteomes" id="UP000245802">
    <property type="component" value="Chromosome"/>
</dbReference>
<dbReference type="Pfam" id="PF12762">
    <property type="entry name" value="DDE_Tnp_IS1595"/>
    <property type="match status" value="1"/>
</dbReference>
<evidence type="ECO:0000259" key="2">
    <source>
        <dbReference type="SMART" id="SM01126"/>
    </source>
</evidence>
<organism evidence="3 4">
    <name type="scientific">Gemmata obscuriglobus</name>
    <dbReference type="NCBI Taxonomy" id="114"/>
    <lineage>
        <taxon>Bacteria</taxon>
        <taxon>Pseudomonadati</taxon>
        <taxon>Planctomycetota</taxon>
        <taxon>Planctomycetia</taxon>
        <taxon>Gemmatales</taxon>
        <taxon>Gemmataceae</taxon>
        <taxon>Gemmata</taxon>
    </lineage>
</organism>